<dbReference type="GO" id="GO:0003824">
    <property type="term" value="F:catalytic activity"/>
    <property type="evidence" value="ECO:0007669"/>
    <property type="project" value="InterPro"/>
</dbReference>
<comment type="caution">
    <text evidence="1">The sequence shown here is derived from an EMBL/GenBank/DDBJ whole genome shotgun (WGS) entry which is preliminary data.</text>
</comment>
<evidence type="ECO:0000313" key="2">
    <source>
        <dbReference type="Proteomes" id="UP000326757"/>
    </source>
</evidence>
<keyword evidence="2" id="KW-1185">Reference proteome</keyword>
<reference evidence="1 2" key="1">
    <citation type="submission" date="2019-06" db="EMBL/GenBank/DDBJ databases">
        <title>Genome Sequence of the Brown Rot Fungal Pathogen Monilinia laxa.</title>
        <authorList>
            <person name="De Miccolis Angelini R.M."/>
            <person name="Landi L."/>
            <person name="Abate D."/>
            <person name="Pollastro S."/>
            <person name="Romanazzi G."/>
            <person name="Faretra F."/>
        </authorList>
    </citation>
    <scope>NUCLEOTIDE SEQUENCE [LARGE SCALE GENOMIC DNA]</scope>
    <source>
        <strain evidence="1 2">Mlax316</strain>
    </source>
</reference>
<name>A0A5N6KCU4_MONLA</name>
<sequence>MGKSLKPYLDMKVHHLVPSRTWSEIEVTGHHTRSPPSIIYQQEKNDKPFNTQRPTATILPNNKLLINCFPGEDYIRHYTNIIATHLSLSGQDPTIVKFTPPPENTAYNLYRSSNLQALANDTPNLIILGSIPQKILASFVPWHDAEASTELFAWQTTTQPHGLKVSILKCRASFWGDLAGNLVRCLGDICGSSLRCVIYVGKLGALSKEHEPNLSLVTGEKSFVQGGFVEWENPIPELFLEGVRKGVHYTSGSVLDEDNGWLERFRGRFDWVEPEIGHMAVAAREKGLRFGYLHLVSNNLEGGFEFDLGNEREGAVVSNRVLMNKWIERILKDFIGDLDEKSVEGV</sequence>
<evidence type="ECO:0000313" key="1">
    <source>
        <dbReference type="EMBL" id="KAB8301260.1"/>
    </source>
</evidence>
<dbReference type="OrthoDB" id="3503419at2759"/>
<dbReference type="Proteomes" id="UP000326757">
    <property type="component" value="Unassembled WGS sequence"/>
</dbReference>
<dbReference type="EMBL" id="VIGI01000004">
    <property type="protein sequence ID" value="KAB8301260.1"/>
    <property type="molecule type" value="Genomic_DNA"/>
</dbReference>
<dbReference type="InterPro" id="IPR035994">
    <property type="entry name" value="Nucleoside_phosphorylase_sf"/>
</dbReference>
<evidence type="ECO:0008006" key="3">
    <source>
        <dbReference type="Google" id="ProtNLM"/>
    </source>
</evidence>
<accession>A0A5N6KCU4</accession>
<gene>
    <name evidence="1" type="ORF">EYC80_003146</name>
</gene>
<organism evidence="1 2">
    <name type="scientific">Monilinia laxa</name>
    <name type="common">Brown rot fungus</name>
    <name type="synonym">Sclerotinia laxa</name>
    <dbReference type="NCBI Taxonomy" id="61186"/>
    <lineage>
        <taxon>Eukaryota</taxon>
        <taxon>Fungi</taxon>
        <taxon>Dikarya</taxon>
        <taxon>Ascomycota</taxon>
        <taxon>Pezizomycotina</taxon>
        <taxon>Leotiomycetes</taxon>
        <taxon>Helotiales</taxon>
        <taxon>Sclerotiniaceae</taxon>
        <taxon>Monilinia</taxon>
    </lineage>
</organism>
<dbReference type="SUPFAM" id="SSF53167">
    <property type="entry name" value="Purine and uridine phosphorylases"/>
    <property type="match status" value="1"/>
</dbReference>
<dbReference type="AlphaFoldDB" id="A0A5N6KCU4"/>
<dbReference type="GO" id="GO:0009116">
    <property type="term" value="P:nucleoside metabolic process"/>
    <property type="evidence" value="ECO:0007669"/>
    <property type="project" value="InterPro"/>
</dbReference>
<protein>
    <recommendedName>
        <fullName evidence="3">Nucleoside phosphorylase domain-containing protein</fullName>
    </recommendedName>
</protein>
<proteinExistence type="predicted"/>